<evidence type="ECO:0000256" key="5">
    <source>
        <dbReference type="ARBA" id="ARBA00023163"/>
    </source>
</evidence>
<dbReference type="InterPro" id="IPR051032">
    <property type="entry name" value="AP2/ERF_TF_ERF_subfamily"/>
</dbReference>
<evidence type="ECO:0000256" key="8">
    <source>
        <dbReference type="SAM" id="MobiDB-lite"/>
    </source>
</evidence>
<feature type="domain" description="AP2/ERF" evidence="9">
    <location>
        <begin position="30"/>
        <end position="89"/>
    </location>
</feature>
<sequence>MSRSEEGTSTNYTNNQTSVSNRVDQNVEKRYKGVRRRRWGKWVSEIRVPGTRERLWLGSYRTAEAAAVAHDTALFCLHGCTLMEGINFPMSLPAGLNPGMSSQSIQKAASQAGMAMDTELVKYMPEAYDEQCSTVVQSAGQNVWDSKSTVGGMEGEDMTISVDDMEIYL</sequence>
<dbReference type="PANTHER" id="PTHR31985">
    <property type="entry name" value="ETHYLENE-RESPONSIVE TRANSCRIPTION FACTOR ERF042-RELATED"/>
    <property type="match status" value="1"/>
</dbReference>
<keyword evidence="2" id="KW-0805">Transcription regulation</keyword>
<dbReference type="PRINTS" id="PR00367">
    <property type="entry name" value="ETHRSPELEMNT"/>
</dbReference>
<keyword evidence="4" id="KW-0010">Activator</keyword>
<dbReference type="SMART" id="SM00380">
    <property type="entry name" value="AP2"/>
    <property type="match status" value="1"/>
</dbReference>
<evidence type="ECO:0000256" key="2">
    <source>
        <dbReference type="ARBA" id="ARBA00023015"/>
    </source>
</evidence>
<evidence type="ECO:0000256" key="7">
    <source>
        <dbReference type="ARBA" id="ARBA00024343"/>
    </source>
</evidence>
<keyword evidence="5" id="KW-0804">Transcription</keyword>
<feature type="region of interest" description="Disordered" evidence="8">
    <location>
        <begin position="1"/>
        <end position="25"/>
    </location>
</feature>
<proteinExistence type="inferred from homology"/>
<comment type="subcellular location">
    <subcellularLocation>
        <location evidence="1">Nucleus</location>
    </subcellularLocation>
</comment>
<keyword evidence="3" id="KW-0238">DNA-binding</keyword>
<feature type="compositionally biased region" description="Polar residues" evidence="8">
    <location>
        <begin position="7"/>
        <end position="24"/>
    </location>
</feature>
<evidence type="ECO:0000256" key="4">
    <source>
        <dbReference type="ARBA" id="ARBA00023159"/>
    </source>
</evidence>
<evidence type="ECO:0000313" key="10">
    <source>
        <dbReference type="EMBL" id="KAK9134867.1"/>
    </source>
</evidence>
<dbReference type="Pfam" id="PF00847">
    <property type="entry name" value="AP2"/>
    <property type="match status" value="1"/>
</dbReference>
<dbReference type="PANTHER" id="PTHR31985:SF45">
    <property type="entry name" value="ETHYLENE-RESPONSIVE TRANSCRIPTION FACTOR ERF020"/>
    <property type="match status" value="1"/>
</dbReference>
<dbReference type="SUPFAM" id="SSF54171">
    <property type="entry name" value="DNA-binding domain"/>
    <property type="match status" value="1"/>
</dbReference>
<dbReference type="GO" id="GO:0005634">
    <property type="term" value="C:nucleus"/>
    <property type="evidence" value="ECO:0007669"/>
    <property type="project" value="UniProtKB-SubCell"/>
</dbReference>
<keyword evidence="11" id="KW-1185">Reference proteome</keyword>
<evidence type="ECO:0000313" key="11">
    <source>
        <dbReference type="Proteomes" id="UP001420932"/>
    </source>
</evidence>
<organism evidence="10 11">
    <name type="scientific">Stephania yunnanensis</name>
    <dbReference type="NCBI Taxonomy" id="152371"/>
    <lineage>
        <taxon>Eukaryota</taxon>
        <taxon>Viridiplantae</taxon>
        <taxon>Streptophyta</taxon>
        <taxon>Embryophyta</taxon>
        <taxon>Tracheophyta</taxon>
        <taxon>Spermatophyta</taxon>
        <taxon>Magnoliopsida</taxon>
        <taxon>Ranunculales</taxon>
        <taxon>Menispermaceae</taxon>
        <taxon>Menispermoideae</taxon>
        <taxon>Cissampelideae</taxon>
        <taxon>Stephania</taxon>
    </lineage>
</organism>
<dbReference type="InterPro" id="IPR001471">
    <property type="entry name" value="AP2/ERF_dom"/>
</dbReference>
<dbReference type="InterPro" id="IPR036955">
    <property type="entry name" value="AP2/ERF_dom_sf"/>
</dbReference>
<evidence type="ECO:0000256" key="6">
    <source>
        <dbReference type="ARBA" id="ARBA00023242"/>
    </source>
</evidence>
<evidence type="ECO:0000256" key="1">
    <source>
        <dbReference type="ARBA" id="ARBA00004123"/>
    </source>
</evidence>
<dbReference type="GO" id="GO:0003700">
    <property type="term" value="F:DNA-binding transcription factor activity"/>
    <property type="evidence" value="ECO:0007669"/>
    <property type="project" value="InterPro"/>
</dbReference>
<keyword evidence="6" id="KW-0539">Nucleus</keyword>
<dbReference type="Proteomes" id="UP001420932">
    <property type="component" value="Unassembled WGS sequence"/>
</dbReference>
<dbReference type="PROSITE" id="PS51032">
    <property type="entry name" value="AP2_ERF"/>
    <property type="match status" value="1"/>
</dbReference>
<dbReference type="GO" id="GO:0003677">
    <property type="term" value="F:DNA binding"/>
    <property type="evidence" value="ECO:0007669"/>
    <property type="project" value="UniProtKB-KW"/>
</dbReference>
<dbReference type="EMBL" id="JBBNAF010000006">
    <property type="protein sequence ID" value="KAK9134867.1"/>
    <property type="molecule type" value="Genomic_DNA"/>
</dbReference>
<dbReference type="AlphaFoldDB" id="A0AAP0JL63"/>
<evidence type="ECO:0000256" key="3">
    <source>
        <dbReference type="ARBA" id="ARBA00023125"/>
    </source>
</evidence>
<comment type="caution">
    <text evidence="10">The sequence shown here is derived from an EMBL/GenBank/DDBJ whole genome shotgun (WGS) entry which is preliminary data.</text>
</comment>
<name>A0AAP0JL63_9MAGN</name>
<reference evidence="10 11" key="1">
    <citation type="submission" date="2024-01" db="EMBL/GenBank/DDBJ databases">
        <title>Genome assemblies of Stephania.</title>
        <authorList>
            <person name="Yang L."/>
        </authorList>
    </citation>
    <scope>NUCLEOTIDE SEQUENCE [LARGE SCALE GENOMIC DNA]</scope>
    <source>
        <strain evidence="10">YNDBR</strain>
        <tissue evidence="10">Leaf</tissue>
    </source>
</reference>
<dbReference type="CDD" id="cd00018">
    <property type="entry name" value="AP2"/>
    <property type="match status" value="1"/>
</dbReference>
<comment type="similarity">
    <text evidence="7">Belongs to the AP2/ERF transcription factor family. ERF subfamily.</text>
</comment>
<dbReference type="InterPro" id="IPR016177">
    <property type="entry name" value="DNA-bd_dom_sf"/>
</dbReference>
<evidence type="ECO:0000259" key="9">
    <source>
        <dbReference type="PROSITE" id="PS51032"/>
    </source>
</evidence>
<dbReference type="Gene3D" id="3.30.730.10">
    <property type="entry name" value="AP2/ERF domain"/>
    <property type="match status" value="1"/>
</dbReference>
<protein>
    <recommendedName>
        <fullName evidence="9">AP2/ERF domain-containing protein</fullName>
    </recommendedName>
</protein>
<accession>A0AAP0JL63</accession>
<gene>
    <name evidence="10" type="ORF">Syun_014197</name>
</gene>